<evidence type="ECO:0000313" key="2">
    <source>
        <dbReference type="EMBL" id="KKK36621.1"/>
    </source>
</evidence>
<accession>A0A0M2SSE7</accession>
<evidence type="ECO:0000313" key="3">
    <source>
        <dbReference type="Proteomes" id="UP000034166"/>
    </source>
</evidence>
<comment type="caution">
    <text evidence="2">The sequence shown here is derived from an EMBL/GenBank/DDBJ whole genome shotgun (WGS) entry which is preliminary data.</text>
</comment>
<dbReference type="PATRIC" id="fig|1408103.3.peg.4077"/>
<dbReference type="SUPFAM" id="SSF56112">
    <property type="entry name" value="Protein kinase-like (PK-like)"/>
    <property type="match status" value="1"/>
</dbReference>
<dbReference type="InterPro" id="IPR011009">
    <property type="entry name" value="Kinase-like_dom_sf"/>
</dbReference>
<protein>
    <recommendedName>
        <fullName evidence="1">Aminoglycoside phosphotransferase domain-containing protein</fullName>
    </recommendedName>
</protein>
<dbReference type="AlphaFoldDB" id="A0A0M2SSE7"/>
<dbReference type="InterPro" id="IPR002575">
    <property type="entry name" value="Aminoglycoside_PTrfase"/>
</dbReference>
<feature type="domain" description="Aminoglycoside phosphotransferase" evidence="1">
    <location>
        <begin position="66"/>
        <end position="142"/>
    </location>
</feature>
<dbReference type="EMBL" id="LAYY01000026">
    <property type="protein sequence ID" value="KKK36621.1"/>
    <property type="molecule type" value="Genomic_DNA"/>
</dbReference>
<dbReference type="Gene3D" id="3.90.1200.10">
    <property type="match status" value="1"/>
</dbReference>
<dbReference type="Proteomes" id="UP000034166">
    <property type="component" value="Unassembled WGS sequence"/>
</dbReference>
<organism evidence="2 3">
    <name type="scientific">Mesobacillus campisalis</name>
    <dbReference type="NCBI Taxonomy" id="1408103"/>
    <lineage>
        <taxon>Bacteria</taxon>
        <taxon>Bacillati</taxon>
        <taxon>Bacillota</taxon>
        <taxon>Bacilli</taxon>
        <taxon>Bacillales</taxon>
        <taxon>Bacillaceae</taxon>
        <taxon>Mesobacillus</taxon>
    </lineage>
</organism>
<dbReference type="OrthoDB" id="4030632at2"/>
<gene>
    <name evidence="2" type="ORF">WQ57_18410</name>
</gene>
<keyword evidence="3" id="KW-1185">Reference proteome</keyword>
<name>A0A0M2SSE7_9BACI</name>
<evidence type="ECO:0000259" key="1">
    <source>
        <dbReference type="Pfam" id="PF01636"/>
    </source>
</evidence>
<reference evidence="2 3" key="1">
    <citation type="submission" date="2015-04" db="EMBL/GenBank/DDBJ databases">
        <title>Taxonomic description and genome sequence of Bacillus campisalis sp. nov., a novel member of the genus Bacillus isolated from solar saltern.</title>
        <authorList>
            <person name="Mathan Kumar R."/>
            <person name="Kaur G."/>
            <person name="Kumar A."/>
            <person name="Singh N.K."/>
            <person name="Kaur N."/>
            <person name="Kumar N."/>
            <person name="Mayilraj S."/>
        </authorList>
    </citation>
    <scope>NUCLEOTIDE SEQUENCE [LARGE SCALE GENOMIC DNA]</scope>
    <source>
        <strain evidence="2 3">SA2-6</strain>
    </source>
</reference>
<dbReference type="RefSeq" id="WP_046525227.1">
    <property type="nucleotide sequence ID" value="NZ_LAYY01000026.1"/>
</dbReference>
<dbReference type="Pfam" id="PF01636">
    <property type="entry name" value="APH"/>
    <property type="match status" value="1"/>
</dbReference>
<proteinExistence type="predicted"/>
<sequence>MLAEELITFHPTKDWVDEDLLKVMEDVFNRYYHYFCSCLVKGTYPFVTPISLFKSVPNNRDTIFIWSEIEADFQEMNVPMLRLHGDLWTANTLLDKSVGEIYFIDWEFSNYLFFFYDFFNMMWVEFYINKNDLFLNQYVNGEYDHEMERAFTLFGLDFKQQARMSYFNLYFLNYYAMRLTKMDLKSRKAYIKQYKKLLRQIKCRPSIN</sequence>